<dbReference type="EMBL" id="JASPKZ010007289">
    <property type="protein sequence ID" value="KAJ9585265.1"/>
    <property type="molecule type" value="Genomic_DNA"/>
</dbReference>
<feature type="non-terminal residue" evidence="5">
    <location>
        <position position="301"/>
    </location>
</feature>
<evidence type="ECO:0000256" key="2">
    <source>
        <dbReference type="ARBA" id="ARBA00022723"/>
    </source>
</evidence>
<dbReference type="GO" id="GO:0005506">
    <property type="term" value="F:iron ion binding"/>
    <property type="evidence" value="ECO:0007669"/>
    <property type="project" value="InterPro"/>
</dbReference>
<dbReference type="GO" id="GO:0020037">
    <property type="term" value="F:heme binding"/>
    <property type="evidence" value="ECO:0007669"/>
    <property type="project" value="InterPro"/>
</dbReference>
<protein>
    <recommendedName>
        <fullName evidence="7">Cytochrome P450</fullName>
    </recommendedName>
</protein>
<dbReference type="InterPro" id="IPR050182">
    <property type="entry name" value="Cytochrome_P450_fam2"/>
</dbReference>
<proteinExistence type="inferred from homology"/>
<accession>A0AAD8ECB4</accession>
<reference evidence="5" key="1">
    <citation type="journal article" date="2023" name="IScience">
        <title>Live-bearing cockroach genome reveals convergent evolutionary mechanisms linked to viviparity in insects and beyond.</title>
        <authorList>
            <person name="Fouks B."/>
            <person name="Harrison M.C."/>
            <person name="Mikhailova A.A."/>
            <person name="Marchal E."/>
            <person name="English S."/>
            <person name="Carruthers M."/>
            <person name="Jennings E.C."/>
            <person name="Chiamaka E.L."/>
            <person name="Frigard R.A."/>
            <person name="Pippel M."/>
            <person name="Attardo G.M."/>
            <person name="Benoit J.B."/>
            <person name="Bornberg-Bauer E."/>
            <person name="Tobe S.S."/>
        </authorList>
    </citation>
    <scope>NUCLEOTIDE SEQUENCE</scope>
    <source>
        <strain evidence="5">Stay&amp;Tobe</strain>
    </source>
</reference>
<evidence type="ECO:0000256" key="4">
    <source>
        <dbReference type="ARBA" id="ARBA00023033"/>
    </source>
</evidence>
<sequence>MGVVFTDGPVWQEQRRFCMQHLRKLGLGSRSMEAHIEEEARDLVASLHRRSNGGLTAIPMHDVFDICVLNSLWAMLAGHRFDLDDQRLVDLLDIVHKCFRMIDPSGGLLNQMPPLRFIAPRHSGYTNLMTHLNRIWNFLRVSIYDHRKSFNADNMRDLIDLFYARWKHQNARTTHLLKICILYMLLYPQVQRRVQDELDRCVGTDRQPTLQDRRSLRYLEAVLMEIQRHATIAPSGIPHKALKNTVLMGHTIPKGTTVLVSMWSLHRDVQHWGDPEVFRPERFISDNGNIKQDDWFMPFGI</sequence>
<dbReference type="GO" id="GO:0004497">
    <property type="term" value="F:monooxygenase activity"/>
    <property type="evidence" value="ECO:0007669"/>
    <property type="project" value="UniProtKB-KW"/>
</dbReference>
<keyword evidence="4" id="KW-0503">Monooxygenase</keyword>
<keyword evidence="2" id="KW-0479">Metal-binding</keyword>
<dbReference type="SUPFAM" id="SSF48264">
    <property type="entry name" value="Cytochrome P450"/>
    <property type="match status" value="1"/>
</dbReference>
<dbReference type="Proteomes" id="UP001233999">
    <property type="component" value="Unassembled WGS sequence"/>
</dbReference>
<keyword evidence="6" id="KW-1185">Reference proteome</keyword>
<evidence type="ECO:0000313" key="6">
    <source>
        <dbReference type="Proteomes" id="UP001233999"/>
    </source>
</evidence>
<dbReference type="GO" id="GO:0016705">
    <property type="term" value="F:oxidoreductase activity, acting on paired donors, with incorporation or reduction of molecular oxygen"/>
    <property type="evidence" value="ECO:0007669"/>
    <property type="project" value="InterPro"/>
</dbReference>
<dbReference type="InterPro" id="IPR036396">
    <property type="entry name" value="Cyt_P450_sf"/>
</dbReference>
<gene>
    <name evidence="5" type="ORF">L9F63_002965</name>
</gene>
<evidence type="ECO:0000256" key="1">
    <source>
        <dbReference type="ARBA" id="ARBA00010617"/>
    </source>
</evidence>
<dbReference type="PANTHER" id="PTHR24300">
    <property type="entry name" value="CYTOCHROME P450 508A4-RELATED"/>
    <property type="match status" value="1"/>
</dbReference>
<comment type="caution">
    <text evidence="5">The sequence shown here is derived from an EMBL/GenBank/DDBJ whole genome shotgun (WGS) entry which is preliminary data.</text>
</comment>
<reference evidence="5" key="2">
    <citation type="submission" date="2023-05" db="EMBL/GenBank/DDBJ databases">
        <authorList>
            <person name="Fouks B."/>
        </authorList>
    </citation>
    <scope>NUCLEOTIDE SEQUENCE</scope>
    <source>
        <strain evidence="5">Stay&amp;Tobe</strain>
        <tissue evidence="5">Testes</tissue>
    </source>
</reference>
<dbReference type="InterPro" id="IPR002401">
    <property type="entry name" value="Cyt_P450_E_grp-I"/>
</dbReference>
<evidence type="ECO:0000256" key="3">
    <source>
        <dbReference type="ARBA" id="ARBA00023004"/>
    </source>
</evidence>
<dbReference type="PRINTS" id="PR00463">
    <property type="entry name" value="EP450I"/>
</dbReference>
<dbReference type="Pfam" id="PF00067">
    <property type="entry name" value="p450"/>
    <property type="match status" value="2"/>
</dbReference>
<dbReference type="AlphaFoldDB" id="A0AAD8ECB4"/>
<evidence type="ECO:0000313" key="5">
    <source>
        <dbReference type="EMBL" id="KAJ9585265.1"/>
    </source>
</evidence>
<keyword evidence="3" id="KW-0408">Iron</keyword>
<dbReference type="Gene3D" id="1.10.630.10">
    <property type="entry name" value="Cytochrome P450"/>
    <property type="match status" value="2"/>
</dbReference>
<organism evidence="5 6">
    <name type="scientific">Diploptera punctata</name>
    <name type="common">Pacific beetle cockroach</name>
    <dbReference type="NCBI Taxonomy" id="6984"/>
    <lineage>
        <taxon>Eukaryota</taxon>
        <taxon>Metazoa</taxon>
        <taxon>Ecdysozoa</taxon>
        <taxon>Arthropoda</taxon>
        <taxon>Hexapoda</taxon>
        <taxon>Insecta</taxon>
        <taxon>Pterygota</taxon>
        <taxon>Neoptera</taxon>
        <taxon>Polyneoptera</taxon>
        <taxon>Dictyoptera</taxon>
        <taxon>Blattodea</taxon>
        <taxon>Blaberoidea</taxon>
        <taxon>Blaberidae</taxon>
        <taxon>Diplopterinae</taxon>
        <taxon>Diploptera</taxon>
    </lineage>
</organism>
<evidence type="ECO:0008006" key="7">
    <source>
        <dbReference type="Google" id="ProtNLM"/>
    </source>
</evidence>
<name>A0AAD8ECB4_DIPPU</name>
<keyword evidence="4" id="KW-0560">Oxidoreductase</keyword>
<comment type="similarity">
    <text evidence="1">Belongs to the cytochrome P450 family.</text>
</comment>
<dbReference type="InterPro" id="IPR001128">
    <property type="entry name" value="Cyt_P450"/>
</dbReference>